<feature type="domain" description="Ig-like" evidence="2">
    <location>
        <begin position="90"/>
        <end position="170"/>
    </location>
</feature>
<feature type="signal peptide" evidence="1">
    <location>
        <begin position="1"/>
        <end position="20"/>
    </location>
</feature>
<reference evidence="3 4" key="1">
    <citation type="journal article" date="2013" name="BMC Genomics">
        <title>Reconstruction of the lipid metabolism for the microalga Monoraphidium neglectum from its genome sequence reveals characteristics suitable for biofuel production.</title>
        <authorList>
            <person name="Bogen C."/>
            <person name="Al-Dilaimi A."/>
            <person name="Albersmeier A."/>
            <person name="Wichmann J."/>
            <person name="Grundmann M."/>
            <person name="Rupp O."/>
            <person name="Lauersen K.J."/>
            <person name="Blifernez-Klassen O."/>
            <person name="Kalinowski J."/>
            <person name="Goesmann A."/>
            <person name="Mussgnug J.H."/>
            <person name="Kruse O."/>
        </authorList>
    </citation>
    <scope>NUCLEOTIDE SEQUENCE [LARGE SCALE GENOMIC DNA]</scope>
    <source>
        <strain evidence="3 4">SAG 48.87</strain>
    </source>
</reference>
<evidence type="ECO:0000313" key="3">
    <source>
        <dbReference type="EMBL" id="KIY94129.1"/>
    </source>
</evidence>
<protein>
    <recommendedName>
        <fullName evidence="2">Ig-like domain-containing protein</fullName>
    </recommendedName>
</protein>
<evidence type="ECO:0000256" key="1">
    <source>
        <dbReference type="SAM" id="SignalP"/>
    </source>
</evidence>
<evidence type="ECO:0000313" key="4">
    <source>
        <dbReference type="Proteomes" id="UP000054498"/>
    </source>
</evidence>
<keyword evidence="1" id="KW-0732">Signal</keyword>
<accession>A0A0D2LR40</accession>
<dbReference type="EMBL" id="KK104295">
    <property type="protein sequence ID" value="KIY94129.1"/>
    <property type="molecule type" value="Genomic_DNA"/>
</dbReference>
<dbReference type="PROSITE" id="PS50835">
    <property type="entry name" value="IG_LIKE"/>
    <property type="match status" value="1"/>
</dbReference>
<dbReference type="GeneID" id="25731336"/>
<gene>
    <name evidence="3" type="ORF">MNEG_13834</name>
</gene>
<proteinExistence type="predicted"/>
<dbReference type="RefSeq" id="XP_013893149.1">
    <property type="nucleotide sequence ID" value="XM_014037695.1"/>
</dbReference>
<dbReference type="Proteomes" id="UP000054498">
    <property type="component" value="Unassembled WGS sequence"/>
</dbReference>
<name>A0A0D2LR40_9CHLO</name>
<dbReference type="KEGG" id="mng:MNEG_13834"/>
<keyword evidence="4" id="KW-1185">Reference proteome</keyword>
<feature type="chain" id="PRO_5002246500" description="Ig-like domain-containing protein" evidence="1">
    <location>
        <begin position="21"/>
        <end position="247"/>
    </location>
</feature>
<organism evidence="3 4">
    <name type="scientific">Monoraphidium neglectum</name>
    <dbReference type="NCBI Taxonomy" id="145388"/>
    <lineage>
        <taxon>Eukaryota</taxon>
        <taxon>Viridiplantae</taxon>
        <taxon>Chlorophyta</taxon>
        <taxon>core chlorophytes</taxon>
        <taxon>Chlorophyceae</taxon>
        <taxon>CS clade</taxon>
        <taxon>Sphaeropleales</taxon>
        <taxon>Selenastraceae</taxon>
        <taxon>Monoraphidium</taxon>
    </lineage>
</organism>
<dbReference type="InterPro" id="IPR007110">
    <property type="entry name" value="Ig-like_dom"/>
</dbReference>
<evidence type="ECO:0000259" key="2">
    <source>
        <dbReference type="PROSITE" id="PS50835"/>
    </source>
</evidence>
<sequence>MANMRLVVLALALLAAGASAQNLVAAPQAPTMMPQAATSAPKGPCDMGLTFFPPQGDNLPTGWSQAAQQSSGNTQTDQMMKVALTGYPTPQLYVSPASVYTQVGGSVPVACTAGQSAAGAGVLTRPAAFTITWALAGQSKQLGPFLKGSKQDPPASVTLSSVPKLPDGDYCLQVKMDLIPGSGIVSIGAQQFKVPARAQSIKRQVCFVKLATRPQANITFHSCNSSFAVDLTGITPKPQFSRRAGKP</sequence>
<dbReference type="AlphaFoldDB" id="A0A0D2LR40"/>